<organism evidence="2 3">
    <name type="scientific">Chitinophaga jiangningensis</name>
    <dbReference type="NCBI Taxonomy" id="1419482"/>
    <lineage>
        <taxon>Bacteria</taxon>
        <taxon>Pseudomonadati</taxon>
        <taxon>Bacteroidota</taxon>
        <taxon>Chitinophagia</taxon>
        <taxon>Chitinophagales</taxon>
        <taxon>Chitinophagaceae</taxon>
        <taxon>Chitinophaga</taxon>
    </lineage>
</organism>
<dbReference type="OrthoDB" id="630586at2"/>
<proteinExistence type="predicted"/>
<feature type="transmembrane region" description="Helical" evidence="1">
    <location>
        <begin position="37"/>
        <end position="64"/>
    </location>
</feature>
<protein>
    <submittedName>
        <fullName evidence="2">Uncharacterized protein</fullName>
    </submittedName>
</protein>
<dbReference type="EMBL" id="FRBL01000001">
    <property type="protein sequence ID" value="SHK76880.1"/>
    <property type="molecule type" value="Genomic_DNA"/>
</dbReference>
<dbReference type="Proteomes" id="UP000184420">
    <property type="component" value="Unassembled WGS sequence"/>
</dbReference>
<dbReference type="AlphaFoldDB" id="A0A1M6V610"/>
<sequence length="370" mass="44036">MGVFNRIFVRRFYVENTGFFLVLFYFLFGVVNGANLLYYHMGLMEGFLSSTGFLALVLGLWLLYNFKCIGFVIKTFQLPQYSFLYDTMTCMADSERRPLWMRLHFRMYLPVFIYGGIAAVFGIYKHYYIPAGIILLFNIAMCIWPMWLYEKKLWQPDVFFLTSWFSRWLNRLFVKPSVLYFYYELFTAFPRKIFTTKLWSAAVLWLTFFLMGQSDFYDVRALQLGMIVCVLLHTQLMIHHRAFDEIYLQFLLNLPISTWRHYCRVVGVYALMLIPEAIILYFQSSGHFTLLPLLTSIITGITMLILFRVLLYFPRMNAEVHLRWILVISFILLFMILGDVTWYAIGVMHVLAAVIFFRKLPEYEPWIEVE</sequence>
<dbReference type="RefSeq" id="WP_073076952.1">
    <property type="nucleotide sequence ID" value="NZ_FRBL01000001.1"/>
</dbReference>
<evidence type="ECO:0000313" key="2">
    <source>
        <dbReference type="EMBL" id="SHK76880.1"/>
    </source>
</evidence>
<accession>A0A1M6V610</accession>
<keyword evidence="1" id="KW-1133">Transmembrane helix</keyword>
<feature type="transmembrane region" description="Helical" evidence="1">
    <location>
        <begin position="129"/>
        <end position="149"/>
    </location>
</feature>
<feature type="transmembrane region" description="Helical" evidence="1">
    <location>
        <begin position="105"/>
        <end position="123"/>
    </location>
</feature>
<evidence type="ECO:0000313" key="3">
    <source>
        <dbReference type="Proteomes" id="UP000184420"/>
    </source>
</evidence>
<keyword evidence="1" id="KW-0472">Membrane</keyword>
<feature type="transmembrane region" description="Helical" evidence="1">
    <location>
        <begin position="12"/>
        <end position="31"/>
    </location>
</feature>
<dbReference type="STRING" id="1419482.SAMN05444266_10178"/>
<reference evidence="2 3" key="1">
    <citation type="submission" date="2016-11" db="EMBL/GenBank/DDBJ databases">
        <authorList>
            <person name="Jaros S."/>
            <person name="Januszkiewicz K."/>
            <person name="Wedrychowicz H."/>
        </authorList>
    </citation>
    <scope>NUCLEOTIDE SEQUENCE [LARGE SCALE GENOMIC DNA]</scope>
    <source>
        <strain evidence="2 3">DSM 27406</strain>
    </source>
</reference>
<evidence type="ECO:0000256" key="1">
    <source>
        <dbReference type="SAM" id="Phobius"/>
    </source>
</evidence>
<name>A0A1M6V610_9BACT</name>
<feature type="transmembrane region" description="Helical" evidence="1">
    <location>
        <begin position="324"/>
        <end position="357"/>
    </location>
</feature>
<feature type="transmembrane region" description="Helical" evidence="1">
    <location>
        <begin position="288"/>
        <end position="312"/>
    </location>
</feature>
<feature type="transmembrane region" description="Helical" evidence="1">
    <location>
        <begin position="261"/>
        <end position="282"/>
    </location>
</feature>
<gene>
    <name evidence="2" type="ORF">SAMN05444266_10178</name>
</gene>
<keyword evidence="3" id="KW-1185">Reference proteome</keyword>
<keyword evidence="1" id="KW-0812">Transmembrane</keyword>